<dbReference type="AlphaFoldDB" id="A0A851G9T3"/>
<accession>A0A851G9T3</accession>
<dbReference type="RefSeq" id="WP_178931003.1">
    <property type="nucleotide sequence ID" value="NZ_JACBAZ010000001.1"/>
</dbReference>
<evidence type="ECO:0000313" key="1">
    <source>
        <dbReference type="EMBL" id="NWK54478.1"/>
    </source>
</evidence>
<evidence type="ECO:0000313" key="2">
    <source>
        <dbReference type="Proteomes" id="UP000557872"/>
    </source>
</evidence>
<dbReference type="EMBL" id="JACBAZ010000001">
    <property type="protein sequence ID" value="NWK54478.1"/>
    <property type="molecule type" value="Genomic_DNA"/>
</dbReference>
<keyword evidence="2" id="KW-1185">Reference proteome</keyword>
<comment type="caution">
    <text evidence="1">The sequence shown here is derived from an EMBL/GenBank/DDBJ whole genome shotgun (WGS) entry which is preliminary data.</text>
</comment>
<dbReference type="Proteomes" id="UP000557872">
    <property type="component" value="Unassembled WGS sequence"/>
</dbReference>
<gene>
    <name evidence="1" type="ORF">HW115_02570</name>
</gene>
<reference evidence="1 2" key="1">
    <citation type="submission" date="2020-07" db="EMBL/GenBank/DDBJ databases">
        <title>Roseicoccus Jingziensis gen. nov., sp. nov., isolated from coastal seawater.</title>
        <authorList>
            <person name="Feng X."/>
        </authorList>
    </citation>
    <scope>NUCLEOTIDE SEQUENCE [LARGE SCALE GENOMIC DNA]</scope>
    <source>
        <strain evidence="1 2">N1E253</strain>
    </source>
</reference>
<name>A0A851G9T3_9BACT</name>
<organism evidence="1 2">
    <name type="scientific">Oceaniferula marina</name>
    <dbReference type="NCBI Taxonomy" id="2748318"/>
    <lineage>
        <taxon>Bacteria</taxon>
        <taxon>Pseudomonadati</taxon>
        <taxon>Verrucomicrobiota</taxon>
        <taxon>Verrucomicrobiia</taxon>
        <taxon>Verrucomicrobiales</taxon>
        <taxon>Verrucomicrobiaceae</taxon>
        <taxon>Oceaniferula</taxon>
    </lineage>
</organism>
<protein>
    <submittedName>
        <fullName evidence="1">Uncharacterized protein</fullName>
    </submittedName>
</protein>
<sequence>MPTKKEILDLYFIDSRHKLIEVAAFLDRVDRHDGETDFREAEFSKAIEALIHPGENSRAEAVLLALSDHSTAPIAKAPMQGALGAYHEPSPRP</sequence>
<proteinExistence type="predicted"/>